<protein>
    <submittedName>
        <fullName evidence="2">Uroporphyrinogen-III synthase</fullName>
    </submittedName>
</protein>
<dbReference type="GO" id="GO:0005829">
    <property type="term" value="C:cytosol"/>
    <property type="evidence" value="ECO:0007669"/>
    <property type="project" value="TreeGrafter"/>
</dbReference>
<dbReference type="EMBL" id="FNRL01000009">
    <property type="protein sequence ID" value="SEA53831.1"/>
    <property type="molecule type" value="Genomic_DNA"/>
</dbReference>
<keyword evidence="3" id="KW-1185">Reference proteome</keyword>
<proteinExistence type="predicted"/>
<sequence>MQNKTYRILCTRPLSASLIEAATSNGIQVEVKEFIQIRPLIDERLLGTENLLSVFAHDDSRAQVFTSANAVKTLEFTYFNRPDTYYAIANMQVCCIDGNTLKQVEKHFQNCRVLATASYGKDLAEKILALPQIREVNFFCGSQRRDELPGILTAGGIKVNEYVIYENIPVPTVAGSEYDGILFFSPSAVKSFFSANRIPPATVCFAIGSTTARALEEHTDNKIISSTYTSEESMVQTAIFYFNNINCYE</sequence>
<name>A0A1H4C070_9BACT</name>
<feature type="domain" description="Tetrapyrrole biosynthesis uroporphyrinogen III synthase" evidence="1">
    <location>
        <begin position="23"/>
        <end position="231"/>
    </location>
</feature>
<evidence type="ECO:0000313" key="3">
    <source>
        <dbReference type="Proteomes" id="UP000199656"/>
    </source>
</evidence>
<accession>A0A1H4C070</accession>
<dbReference type="RefSeq" id="WP_089761818.1">
    <property type="nucleotide sequence ID" value="NZ_BKAT01000035.1"/>
</dbReference>
<dbReference type="InterPro" id="IPR003754">
    <property type="entry name" value="4pyrrol_synth_uPrphyn_synth"/>
</dbReference>
<dbReference type="InterPro" id="IPR039793">
    <property type="entry name" value="UROS/Hem4"/>
</dbReference>
<dbReference type="PANTHER" id="PTHR12390:SF0">
    <property type="entry name" value="UROPORPHYRINOGEN-III SYNTHASE"/>
    <property type="match status" value="1"/>
</dbReference>
<dbReference type="OrthoDB" id="1523900at2"/>
<evidence type="ECO:0000259" key="1">
    <source>
        <dbReference type="Pfam" id="PF02602"/>
    </source>
</evidence>
<dbReference type="PANTHER" id="PTHR12390">
    <property type="entry name" value="UROPORPHYRINOGEN III SYNTHASE"/>
    <property type="match status" value="1"/>
</dbReference>
<dbReference type="Proteomes" id="UP000199656">
    <property type="component" value="Unassembled WGS sequence"/>
</dbReference>
<reference evidence="3" key="1">
    <citation type="submission" date="2016-10" db="EMBL/GenBank/DDBJ databases">
        <authorList>
            <person name="Varghese N."/>
            <person name="Submissions S."/>
        </authorList>
    </citation>
    <scope>NUCLEOTIDE SEQUENCE [LARGE SCALE GENOMIC DNA]</scope>
    <source>
        <strain evidence="3">DSM 23920</strain>
    </source>
</reference>
<dbReference type="STRING" id="408074.SAMN05660909_02367"/>
<dbReference type="Gene3D" id="3.40.50.10090">
    <property type="match status" value="2"/>
</dbReference>
<dbReference type="AlphaFoldDB" id="A0A1H4C070"/>
<dbReference type="GO" id="GO:0004852">
    <property type="term" value="F:uroporphyrinogen-III synthase activity"/>
    <property type="evidence" value="ECO:0007669"/>
    <property type="project" value="InterPro"/>
</dbReference>
<evidence type="ECO:0000313" key="2">
    <source>
        <dbReference type="EMBL" id="SEA53831.1"/>
    </source>
</evidence>
<gene>
    <name evidence="2" type="ORF">SAMN05660909_02367</name>
</gene>
<dbReference type="GO" id="GO:0006780">
    <property type="term" value="P:uroporphyrinogen III biosynthetic process"/>
    <property type="evidence" value="ECO:0007669"/>
    <property type="project" value="InterPro"/>
</dbReference>
<dbReference type="CDD" id="cd06578">
    <property type="entry name" value="HemD"/>
    <property type="match status" value="1"/>
</dbReference>
<dbReference type="SUPFAM" id="SSF69618">
    <property type="entry name" value="HemD-like"/>
    <property type="match status" value="1"/>
</dbReference>
<dbReference type="Pfam" id="PF02602">
    <property type="entry name" value="HEM4"/>
    <property type="match status" value="1"/>
</dbReference>
<organism evidence="2 3">
    <name type="scientific">Chitinophaga terrae</name>
    <name type="common">ex Kim and Jung 2007</name>
    <dbReference type="NCBI Taxonomy" id="408074"/>
    <lineage>
        <taxon>Bacteria</taxon>
        <taxon>Pseudomonadati</taxon>
        <taxon>Bacteroidota</taxon>
        <taxon>Chitinophagia</taxon>
        <taxon>Chitinophagales</taxon>
        <taxon>Chitinophagaceae</taxon>
        <taxon>Chitinophaga</taxon>
    </lineage>
</organism>
<dbReference type="InterPro" id="IPR036108">
    <property type="entry name" value="4pyrrol_syn_uPrphyn_synt_sf"/>
</dbReference>